<reference evidence="2" key="1">
    <citation type="journal article" date="2017" name="Front. Plant Sci.">
        <title>Climate Clever Clovers: New Paradigm to Reduce the Environmental Footprint of Ruminants by Breeding Low Methanogenic Forages Utilizing Haplotype Variation.</title>
        <authorList>
            <person name="Kaur P."/>
            <person name="Appels R."/>
            <person name="Bayer P.E."/>
            <person name="Keeble-Gagnere G."/>
            <person name="Wang J."/>
            <person name="Hirakawa H."/>
            <person name="Shirasawa K."/>
            <person name="Vercoe P."/>
            <person name="Stefanova K."/>
            <person name="Durmic Z."/>
            <person name="Nichols P."/>
            <person name="Revell C."/>
            <person name="Isobe S.N."/>
            <person name="Edwards D."/>
            <person name="Erskine W."/>
        </authorList>
    </citation>
    <scope>NUCLEOTIDE SEQUENCE [LARGE SCALE GENOMIC DNA]</scope>
    <source>
        <strain evidence="2">cv. Daliak</strain>
    </source>
</reference>
<dbReference type="AlphaFoldDB" id="A0A2Z6PBL5"/>
<proteinExistence type="predicted"/>
<dbReference type="EMBL" id="DF974236">
    <property type="protein sequence ID" value="GAU46662.1"/>
    <property type="molecule type" value="Genomic_DNA"/>
</dbReference>
<evidence type="ECO:0000313" key="2">
    <source>
        <dbReference type="Proteomes" id="UP000242715"/>
    </source>
</evidence>
<keyword evidence="2" id="KW-1185">Reference proteome</keyword>
<dbReference type="PROSITE" id="PS51257">
    <property type="entry name" value="PROKAR_LIPOPROTEIN"/>
    <property type="match status" value="1"/>
</dbReference>
<name>A0A2Z6PBL5_TRISU</name>
<evidence type="ECO:0000313" key="1">
    <source>
        <dbReference type="EMBL" id="GAU46662.1"/>
    </source>
</evidence>
<protein>
    <submittedName>
        <fullName evidence="1">Uncharacterized protein</fullName>
    </submittedName>
</protein>
<sequence>MSSMRIAEKIQFSRGTWSNGIANPVLLSCFNNRRYKAAADLQTRLAAADMNSCYWMNKVNRNRKS</sequence>
<organism evidence="1 2">
    <name type="scientific">Trifolium subterraneum</name>
    <name type="common">Subterranean clover</name>
    <dbReference type="NCBI Taxonomy" id="3900"/>
    <lineage>
        <taxon>Eukaryota</taxon>
        <taxon>Viridiplantae</taxon>
        <taxon>Streptophyta</taxon>
        <taxon>Embryophyta</taxon>
        <taxon>Tracheophyta</taxon>
        <taxon>Spermatophyta</taxon>
        <taxon>Magnoliopsida</taxon>
        <taxon>eudicotyledons</taxon>
        <taxon>Gunneridae</taxon>
        <taxon>Pentapetalae</taxon>
        <taxon>rosids</taxon>
        <taxon>fabids</taxon>
        <taxon>Fabales</taxon>
        <taxon>Fabaceae</taxon>
        <taxon>Papilionoideae</taxon>
        <taxon>50 kb inversion clade</taxon>
        <taxon>NPAAA clade</taxon>
        <taxon>Hologalegina</taxon>
        <taxon>IRL clade</taxon>
        <taxon>Trifolieae</taxon>
        <taxon>Trifolium</taxon>
    </lineage>
</organism>
<accession>A0A2Z6PBL5</accession>
<dbReference type="Proteomes" id="UP000242715">
    <property type="component" value="Unassembled WGS sequence"/>
</dbReference>
<gene>
    <name evidence="1" type="ORF">TSUD_184500</name>
</gene>